<comment type="catalytic activity">
    <reaction evidence="1 11">
        <text>Transfers a segment of a (1-&gt;4)-alpha-D-glucan chain to a primary hydroxy group in a similar glucan chain.</text>
        <dbReference type="EC" id="2.4.1.18"/>
    </reaction>
</comment>
<feature type="compositionally biased region" description="Basic residues" evidence="13">
    <location>
        <begin position="678"/>
        <end position="691"/>
    </location>
</feature>
<dbReference type="Pfam" id="PF02922">
    <property type="entry name" value="CBM_48"/>
    <property type="match status" value="1"/>
</dbReference>
<feature type="active site" description="Proton donor" evidence="11 12">
    <location>
        <position position="367"/>
    </location>
</feature>
<dbReference type="GO" id="GO:0003844">
    <property type="term" value="F:1,4-alpha-glucan branching enzyme activity"/>
    <property type="evidence" value="ECO:0007669"/>
    <property type="project" value="UniProtKB-UniRule"/>
</dbReference>
<dbReference type="NCBIfam" id="NF003811">
    <property type="entry name" value="PRK05402.1"/>
    <property type="match status" value="1"/>
</dbReference>
<evidence type="ECO:0000256" key="11">
    <source>
        <dbReference type="HAMAP-Rule" id="MF_00685"/>
    </source>
</evidence>
<dbReference type="InterPro" id="IPR013783">
    <property type="entry name" value="Ig-like_fold"/>
</dbReference>
<reference evidence="15 16" key="1">
    <citation type="submission" date="2021-10" db="EMBL/GenBank/DDBJ databases">
        <title>Anaerobic single-cell dispensing facilitates the cultivation of human gut bacteria.</title>
        <authorList>
            <person name="Afrizal A."/>
        </authorList>
    </citation>
    <scope>NUCLEOTIDE SEQUENCE [LARGE SCALE GENOMIC DNA]</scope>
    <source>
        <strain evidence="15 16">CLA-AA-H232</strain>
    </source>
</reference>
<dbReference type="EMBL" id="JAJEQM010000008">
    <property type="protein sequence ID" value="MCC2210524.1"/>
    <property type="molecule type" value="Genomic_DNA"/>
</dbReference>
<dbReference type="InterPro" id="IPR037439">
    <property type="entry name" value="Branching_enzy"/>
</dbReference>
<keyword evidence="6 11" id="KW-0328">Glycosyltransferase</keyword>
<evidence type="ECO:0000256" key="13">
    <source>
        <dbReference type="SAM" id="MobiDB-lite"/>
    </source>
</evidence>
<dbReference type="CDD" id="cd02855">
    <property type="entry name" value="E_set_GBE_prok_N"/>
    <property type="match status" value="1"/>
</dbReference>
<comment type="subunit">
    <text evidence="11">Monomer.</text>
</comment>
<dbReference type="InterPro" id="IPR013780">
    <property type="entry name" value="Glyco_hydro_b"/>
</dbReference>
<dbReference type="NCBIfam" id="NF008967">
    <property type="entry name" value="PRK12313.1"/>
    <property type="match status" value="1"/>
</dbReference>
<dbReference type="EC" id="2.4.1.18" evidence="11"/>
<evidence type="ECO:0000259" key="14">
    <source>
        <dbReference type="SMART" id="SM00642"/>
    </source>
</evidence>
<evidence type="ECO:0000256" key="12">
    <source>
        <dbReference type="PIRSR" id="PIRSR000463-1"/>
    </source>
</evidence>
<organism evidence="15 16">
    <name type="scientific">Hominilimicola fabiformis</name>
    <dbReference type="NCBI Taxonomy" id="2885356"/>
    <lineage>
        <taxon>Bacteria</taxon>
        <taxon>Bacillati</taxon>
        <taxon>Bacillota</taxon>
        <taxon>Clostridia</taxon>
        <taxon>Eubacteriales</taxon>
        <taxon>Oscillospiraceae</taxon>
        <taxon>Hominilimicola</taxon>
    </lineage>
</organism>
<dbReference type="InterPro" id="IPR017853">
    <property type="entry name" value="GH"/>
</dbReference>
<dbReference type="InterPro" id="IPR006048">
    <property type="entry name" value="A-amylase/branching_C"/>
</dbReference>
<feature type="region of interest" description="Disordered" evidence="13">
    <location>
        <begin position="637"/>
        <end position="691"/>
    </location>
</feature>
<dbReference type="GO" id="GO:0005829">
    <property type="term" value="C:cytosol"/>
    <property type="evidence" value="ECO:0007669"/>
    <property type="project" value="TreeGrafter"/>
</dbReference>
<dbReference type="SUPFAM" id="SSF81296">
    <property type="entry name" value="E set domains"/>
    <property type="match status" value="1"/>
</dbReference>
<dbReference type="PANTHER" id="PTHR43651">
    <property type="entry name" value="1,4-ALPHA-GLUCAN-BRANCHING ENZYME"/>
    <property type="match status" value="1"/>
</dbReference>
<dbReference type="InterPro" id="IPR014756">
    <property type="entry name" value="Ig_E-set"/>
</dbReference>
<keyword evidence="8" id="KW-0136">Cellulose degradation</keyword>
<dbReference type="HAMAP" id="MF_00685">
    <property type="entry name" value="GlgB"/>
    <property type="match status" value="1"/>
</dbReference>
<comment type="similarity">
    <text evidence="4 11">Belongs to the glycosyl hydrolase 13 family. GlgB subfamily.</text>
</comment>
<dbReference type="NCBIfam" id="TIGR01515">
    <property type="entry name" value="branching_enzym"/>
    <property type="match status" value="1"/>
</dbReference>
<evidence type="ECO:0000256" key="9">
    <source>
        <dbReference type="ARBA" id="ARBA00023056"/>
    </source>
</evidence>
<dbReference type="SMART" id="SM00642">
    <property type="entry name" value="Aamy"/>
    <property type="match status" value="1"/>
</dbReference>
<feature type="domain" description="Glycosyl hydrolase family 13 catalytic" evidence="14">
    <location>
        <begin position="157"/>
        <end position="534"/>
    </location>
</feature>
<gene>
    <name evidence="11 15" type="primary">glgB</name>
    <name evidence="15" type="ORF">LKE05_06935</name>
</gene>
<sequence length="691" mass="79826">MTEEKTWANISRFQTYLFNSGDNFKSYEMLGSHKVKIDGVDGWRFAVWAPKAVSVRVVGDFNDWNGYDKMLERIETSGVWYGFFTDIEEGMLYKYAIEAENGETYYKADPYAVKSELRPGTASVTKDISNNYKWGDKAWISARSKNSTLTEPMNIYEIHIGSWKIHDDGSFYTYRELADELVPYVKKMGYTHIELMPITEYPFDGSWGYQVTGFFSATTRYGESEDLKYLIDKCHKNHIGIIMDWVPAHFPRDAHGLRMFDGTPVYEYADPRLGEHKDWGTMVFDYSKSEVISFLISSAYFWAEQYHIDGIRVDAVSSMLYRDYSRNDGEWVPNEYGGNGNLEAVDFLKKLNKIMGTEFPNFMMVAEESTAWPLVTAPPENDGLGFNYKWNMGWMNDTLRYMGMDPYFRKDNHSLLTFMMMYAYSENYILPLSHDEVVHGKGSMLNKMFGEYDEKFAAYRTLLGYYMTMPGKKMLFMGGEFGQMLEWRYDDQLEWNVLEIDKHKRLHQYVKDLNHFYMENKALWELDTSWDGFRWVNEADSENSVLSYIRRGRHAADNVVVVANFTPVERPIYKIGVPLAGEYEVVFHSSAVKYGGNKRITKKVYKTKNMQFSDMMYTIEVAIDGNSVMFLKKKPADKAAASKKKTTTSKTAKKTTDKTESATAKKAAVKKTTATKTAAKKTSTRTNKSAK</sequence>
<evidence type="ECO:0000256" key="3">
    <source>
        <dbReference type="ARBA" id="ARBA00004964"/>
    </source>
</evidence>
<dbReference type="InterPro" id="IPR006047">
    <property type="entry name" value="GH13_cat_dom"/>
</dbReference>
<accession>A0AAE3DYN7</accession>
<dbReference type="Gene3D" id="2.60.40.10">
    <property type="entry name" value="Immunoglobulins"/>
    <property type="match status" value="1"/>
</dbReference>
<dbReference type="RefSeq" id="WP_022229023.1">
    <property type="nucleotide sequence ID" value="NZ_JAJEQM010000008.1"/>
</dbReference>
<evidence type="ECO:0000256" key="5">
    <source>
        <dbReference type="ARBA" id="ARBA00022600"/>
    </source>
</evidence>
<dbReference type="GO" id="GO:0043169">
    <property type="term" value="F:cation binding"/>
    <property type="evidence" value="ECO:0007669"/>
    <property type="project" value="InterPro"/>
</dbReference>
<keyword evidence="16" id="KW-1185">Reference proteome</keyword>
<dbReference type="InterPro" id="IPR006407">
    <property type="entry name" value="GlgB"/>
</dbReference>
<evidence type="ECO:0000256" key="6">
    <source>
        <dbReference type="ARBA" id="ARBA00022676"/>
    </source>
</evidence>
<comment type="function">
    <text evidence="2 11">Catalyzes the formation of the alpha-1,6-glucosidic linkages in glycogen by scission of a 1,4-alpha-linked oligosaccharide from growing alpha-1,4-glucan chains and the subsequent attachment of the oligosaccharide to the alpha-1,6 position.</text>
</comment>
<evidence type="ECO:0000256" key="2">
    <source>
        <dbReference type="ARBA" id="ARBA00002953"/>
    </source>
</evidence>
<evidence type="ECO:0000256" key="10">
    <source>
        <dbReference type="ARBA" id="ARBA00023277"/>
    </source>
</evidence>
<keyword evidence="5 11" id="KW-0321">Glycogen metabolism</keyword>
<dbReference type="PIRSF" id="PIRSF000463">
    <property type="entry name" value="GlgB"/>
    <property type="match status" value="1"/>
</dbReference>
<dbReference type="InterPro" id="IPR004193">
    <property type="entry name" value="Glyco_hydro_13_N"/>
</dbReference>
<feature type="compositionally biased region" description="Basic residues" evidence="13">
    <location>
        <begin position="637"/>
        <end position="653"/>
    </location>
</feature>
<evidence type="ECO:0000256" key="1">
    <source>
        <dbReference type="ARBA" id="ARBA00000826"/>
    </source>
</evidence>
<evidence type="ECO:0000256" key="4">
    <source>
        <dbReference type="ARBA" id="ARBA00009000"/>
    </source>
</evidence>
<evidence type="ECO:0000313" key="16">
    <source>
        <dbReference type="Proteomes" id="UP001198242"/>
    </source>
</evidence>
<keyword evidence="9 11" id="KW-0320">Glycogen biosynthesis</keyword>
<dbReference type="Pfam" id="PF02806">
    <property type="entry name" value="Alpha-amylase_C"/>
    <property type="match status" value="1"/>
</dbReference>
<dbReference type="SUPFAM" id="SSF51011">
    <property type="entry name" value="Glycosyl hydrolase domain"/>
    <property type="match status" value="1"/>
</dbReference>
<keyword evidence="8" id="KW-0624">Polysaccharide degradation</keyword>
<dbReference type="AlphaFoldDB" id="A0AAE3DYN7"/>
<keyword evidence="10 11" id="KW-0119">Carbohydrate metabolism</keyword>
<comment type="caution">
    <text evidence="15">The sequence shown here is derived from an EMBL/GenBank/DDBJ whole genome shotgun (WGS) entry which is preliminary data.</text>
</comment>
<name>A0AAE3DYN7_9FIRM</name>
<dbReference type="CDD" id="cd11322">
    <property type="entry name" value="AmyAc_Glg_BE"/>
    <property type="match status" value="1"/>
</dbReference>
<dbReference type="PANTHER" id="PTHR43651:SF3">
    <property type="entry name" value="1,4-ALPHA-GLUCAN-BRANCHING ENZYME"/>
    <property type="match status" value="1"/>
</dbReference>
<proteinExistence type="inferred from homology"/>
<dbReference type="Proteomes" id="UP001198242">
    <property type="component" value="Unassembled WGS sequence"/>
</dbReference>
<dbReference type="GO" id="GO:0030245">
    <property type="term" value="P:cellulose catabolic process"/>
    <property type="evidence" value="ECO:0007669"/>
    <property type="project" value="UniProtKB-KW"/>
</dbReference>
<evidence type="ECO:0000256" key="8">
    <source>
        <dbReference type="ARBA" id="ARBA00023001"/>
    </source>
</evidence>
<feature type="compositionally biased region" description="Low complexity" evidence="13">
    <location>
        <begin position="661"/>
        <end position="677"/>
    </location>
</feature>
<feature type="active site" description="Nucleophile" evidence="11 12">
    <location>
        <position position="314"/>
    </location>
</feature>
<dbReference type="GO" id="GO:0005978">
    <property type="term" value="P:glycogen biosynthetic process"/>
    <property type="evidence" value="ECO:0007669"/>
    <property type="project" value="UniProtKB-UniRule"/>
</dbReference>
<protein>
    <recommendedName>
        <fullName evidence="11">1,4-alpha-glucan branching enzyme GlgB</fullName>
        <ecNumber evidence="11">2.4.1.18</ecNumber>
    </recommendedName>
    <alternativeName>
        <fullName evidence="11">1,4-alpha-D-glucan:1,4-alpha-D-glucan 6-glucosyl-transferase</fullName>
    </alternativeName>
    <alternativeName>
        <fullName evidence="11">Alpha-(1-&gt;4)-glucan branching enzyme</fullName>
    </alternativeName>
    <alternativeName>
        <fullName evidence="11">Glycogen branching enzyme</fullName>
        <shortName evidence="11">BE</shortName>
    </alternativeName>
</protein>
<evidence type="ECO:0000313" key="15">
    <source>
        <dbReference type="EMBL" id="MCC2210524.1"/>
    </source>
</evidence>
<dbReference type="SUPFAM" id="SSF51445">
    <property type="entry name" value="(Trans)glycosidases"/>
    <property type="match status" value="1"/>
</dbReference>
<dbReference type="FunFam" id="3.20.20.80:FF:000003">
    <property type="entry name" value="1,4-alpha-glucan branching enzyme GlgB"/>
    <property type="match status" value="1"/>
</dbReference>
<comment type="pathway">
    <text evidence="3 11">Glycan biosynthesis; glycogen biosynthesis.</text>
</comment>
<dbReference type="Pfam" id="PF00128">
    <property type="entry name" value="Alpha-amylase"/>
    <property type="match status" value="1"/>
</dbReference>
<dbReference type="GO" id="GO:0004553">
    <property type="term" value="F:hydrolase activity, hydrolyzing O-glycosyl compounds"/>
    <property type="evidence" value="ECO:0007669"/>
    <property type="project" value="InterPro"/>
</dbReference>
<keyword evidence="7 11" id="KW-0808">Transferase</keyword>
<evidence type="ECO:0000256" key="7">
    <source>
        <dbReference type="ARBA" id="ARBA00022679"/>
    </source>
</evidence>
<dbReference type="Gene3D" id="3.20.20.80">
    <property type="entry name" value="Glycosidases"/>
    <property type="match status" value="1"/>
</dbReference>
<dbReference type="InterPro" id="IPR044143">
    <property type="entry name" value="GlgB_N_E_set_prok"/>
</dbReference>
<dbReference type="Gene3D" id="2.60.40.1180">
    <property type="entry name" value="Golgi alpha-mannosidase II"/>
    <property type="match status" value="1"/>
</dbReference>